<evidence type="ECO:0008006" key="3">
    <source>
        <dbReference type="Google" id="ProtNLM"/>
    </source>
</evidence>
<dbReference type="EMBL" id="JACCCC010000001">
    <property type="protein sequence ID" value="NYE48400.1"/>
    <property type="molecule type" value="Genomic_DNA"/>
</dbReference>
<keyword evidence="2" id="KW-1185">Reference proteome</keyword>
<reference evidence="1 2" key="1">
    <citation type="submission" date="2020-07" db="EMBL/GenBank/DDBJ databases">
        <title>Sequencing the genomes of 1000 actinobacteria strains.</title>
        <authorList>
            <person name="Klenk H.-P."/>
        </authorList>
    </citation>
    <scope>NUCLEOTIDE SEQUENCE [LARGE SCALE GENOMIC DNA]</scope>
    <source>
        <strain evidence="1 2">CXB654</strain>
    </source>
</reference>
<gene>
    <name evidence="1" type="ORF">HDA32_003520</name>
</gene>
<evidence type="ECO:0000313" key="2">
    <source>
        <dbReference type="Proteomes" id="UP000589036"/>
    </source>
</evidence>
<dbReference type="AlphaFoldDB" id="A0A852U374"/>
<protein>
    <recommendedName>
        <fullName evidence="3">Sulfotransferase</fullName>
    </recommendedName>
</protein>
<proteinExistence type="predicted"/>
<dbReference type="InterPro" id="IPR027417">
    <property type="entry name" value="P-loop_NTPase"/>
</dbReference>
<dbReference type="Proteomes" id="UP000589036">
    <property type="component" value="Unassembled WGS sequence"/>
</dbReference>
<evidence type="ECO:0000313" key="1">
    <source>
        <dbReference type="EMBL" id="NYE48400.1"/>
    </source>
</evidence>
<dbReference type="Pfam" id="PF13469">
    <property type="entry name" value="Sulfotransfer_3"/>
    <property type="match status" value="1"/>
</dbReference>
<accession>A0A852U374</accession>
<dbReference type="SUPFAM" id="SSF52540">
    <property type="entry name" value="P-loop containing nucleoside triphosphate hydrolases"/>
    <property type="match status" value="1"/>
</dbReference>
<dbReference type="RefSeq" id="WP_179644189.1">
    <property type="nucleotide sequence ID" value="NZ_BAAAYY010000004.1"/>
</dbReference>
<comment type="caution">
    <text evidence="1">The sequence shown here is derived from an EMBL/GenBank/DDBJ whole genome shotgun (WGS) entry which is preliminary data.</text>
</comment>
<name>A0A852U374_9ACTN</name>
<sequence>MKQPPYILVVNGTKVRRPVFVLGAPHSGVDLVARALGRAPGFLVTAGRPSVLPAVYAFARRPSIAEGRESGTAALLRDAFAEAWQLTPHTCARCPGGPVAARDAAEPCRHAGETTRFGDASPDLLYSAAALTTAFGDAAFVQIIRDGRDVVADMLDDEHSLIWFRPGMANLEHEFPNPFFGIESEQERDDYPRLSVAAKCALRWRSAVRLSARLRGVLGAERLMTLRYEELSGGEVEAAERLSSFTGARISAVELVRPDSDGAGSWRSRLGSEQCADVHAAAQTELSRLGYA</sequence>
<dbReference type="Gene3D" id="3.40.50.300">
    <property type="entry name" value="P-loop containing nucleotide triphosphate hydrolases"/>
    <property type="match status" value="1"/>
</dbReference>
<organism evidence="1 2">
    <name type="scientific">Spinactinospora alkalitolerans</name>
    <dbReference type="NCBI Taxonomy" id="687207"/>
    <lineage>
        <taxon>Bacteria</taxon>
        <taxon>Bacillati</taxon>
        <taxon>Actinomycetota</taxon>
        <taxon>Actinomycetes</taxon>
        <taxon>Streptosporangiales</taxon>
        <taxon>Nocardiopsidaceae</taxon>
        <taxon>Spinactinospora</taxon>
    </lineage>
</organism>